<gene>
    <name evidence="3" type="ORF">HDF22_001340</name>
</gene>
<accession>A0A841J938</accession>
<dbReference type="RefSeq" id="WP_183586456.1">
    <property type="nucleotide sequence ID" value="NZ_JACHCA010000003.1"/>
</dbReference>
<dbReference type="AlphaFoldDB" id="A0A841J938"/>
<keyword evidence="1" id="KW-0175">Coiled coil</keyword>
<feature type="coiled-coil region" evidence="1">
    <location>
        <begin position="150"/>
        <end position="184"/>
    </location>
</feature>
<dbReference type="Proteomes" id="UP000548326">
    <property type="component" value="Unassembled WGS sequence"/>
</dbReference>
<comment type="caution">
    <text evidence="3">The sequence shown here is derived from an EMBL/GenBank/DDBJ whole genome shotgun (WGS) entry which is preliminary data.</text>
</comment>
<evidence type="ECO:0000313" key="4">
    <source>
        <dbReference type="Proteomes" id="UP000548326"/>
    </source>
</evidence>
<evidence type="ECO:0000256" key="1">
    <source>
        <dbReference type="SAM" id="Coils"/>
    </source>
</evidence>
<keyword evidence="2" id="KW-0732">Signal</keyword>
<dbReference type="EMBL" id="JACHCA010000003">
    <property type="protein sequence ID" value="MBB6127234.1"/>
    <property type="molecule type" value="Genomic_DNA"/>
</dbReference>
<name>A0A841J938_9SPHI</name>
<evidence type="ECO:0000256" key="2">
    <source>
        <dbReference type="SAM" id="SignalP"/>
    </source>
</evidence>
<organism evidence="3 4">
    <name type="scientific">Mucilaginibacter lappiensis</name>
    <dbReference type="NCBI Taxonomy" id="354630"/>
    <lineage>
        <taxon>Bacteria</taxon>
        <taxon>Pseudomonadati</taxon>
        <taxon>Bacteroidota</taxon>
        <taxon>Sphingobacteriia</taxon>
        <taxon>Sphingobacteriales</taxon>
        <taxon>Sphingobacteriaceae</taxon>
        <taxon>Mucilaginibacter</taxon>
    </lineage>
</organism>
<sequence length="194" mass="22358">MKKILSATPILLSGLSFSFAQQAPQKTDFNFTNFAQLQTLPKHTRDSLIHEFKNNGKTINNVTRSAAFKGHDPSGEFASVTKIFYKSMMELAVAVLENPEPVLTAKNQAKLNRLQSKLEYDMNLISEKISYENERKGIIDEYRNGQYNDAKEKRDARKEMDDSLKELEKDYKSKLKDLVQERKERMKEDISDEA</sequence>
<evidence type="ECO:0000313" key="3">
    <source>
        <dbReference type="EMBL" id="MBB6127234.1"/>
    </source>
</evidence>
<proteinExistence type="predicted"/>
<protein>
    <submittedName>
        <fullName evidence="3">Uncharacterized protein</fullName>
    </submittedName>
</protein>
<feature type="chain" id="PRO_5032733694" evidence="2">
    <location>
        <begin position="21"/>
        <end position="194"/>
    </location>
</feature>
<feature type="signal peptide" evidence="2">
    <location>
        <begin position="1"/>
        <end position="20"/>
    </location>
</feature>
<reference evidence="3 4" key="1">
    <citation type="submission" date="2020-08" db="EMBL/GenBank/DDBJ databases">
        <title>Genomic Encyclopedia of Type Strains, Phase IV (KMG-V): Genome sequencing to study the core and pangenomes of soil and plant-associated prokaryotes.</title>
        <authorList>
            <person name="Whitman W."/>
        </authorList>
    </citation>
    <scope>NUCLEOTIDE SEQUENCE [LARGE SCALE GENOMIC DNA]</scope>
    <source>
        <strain evidence="3 4">MP601</strain>
    </source>
</reference>